<comment type="caution">
    <text evidence="7">The sequence shown here is derived from an EMBL/GenBank/DDBJ whole genome shotgun (WGS) entry which is preliminary data.</text>
</comment>
<evidence type="ECO:0000313" key="7">
    <source>
        <dbReference type="EMBL" id="MFI7439080.1"/>
    </source>
</evidence>
<reference evidence="7 8" key="1">
    <citation type="submission" date="2024-10" db="EMBL/GenBank/DDBJ databases">
        <title>The Natural Products Discovery Center: Release of the First 8490 Sequenced Strains for Exploring Actinobacteria Biosynthetic Diversity.</title>
        <authorList>
            <person name="Kalkreuter E."/>
            <person name="Kautsar S.A."/>
            <person name="Yang D."/>
            <person name="Bader C.D."/>
            <person name="Teijaro C.N."/>
            <person name="Fluegel L."/>
            <person name="Davis C.M."/>
            <person name="Simpson J.R."/>
            <person name="Lauterbach L."/>
            <person name="Steele A.D."/>
            <person name="Gui C."/>
            <person name="Meng S."/>
            <person name="Li G."/>
            <person name="Viehrig K."/>
            <person name="Ye F."/>
            <person name="Su P."/>
            <person name="Kiefer A.F."/>
            <person name="Nichols A."/>
            <person name="Cepeda A.J."/>
            <person name="Yan W."/>
            <person name="Fan B."/>
            <person name="Jiang Y."/>
            <person name="Adhikari A."/>
            <person name="Zheng C.-J."/>
            <person name="Schuster L."/>
            <person name="Cowan T.M."/>
            <person name="Smanski M.J."/>
            <person name="Chevrette M.G."/>
            <person name="De Carvalho L.P.S."/>
            <person name="Shen B."/>
        </authorList>
    </citation>
    <scope>NUCLEOTIDE SEQUENCE [LARGE SCALE GENOMIC DNA]</scope>
    <source>
        <strain evidence="7 8">NPDC049503</strain>
    </source>
</reference>
<feature type="transmembrane region" description="Helical" evidence="6">
    <location>
        <begin position="45"/>
        <end position="66"/>
    </location>
</feature>
<feature type="transmembrane region" description="Helical" evidence="6">
    <location>
        <begin position="14"/>
        <end position="33"/>
    </location>
</feature>
<feature type="transmembrane region" description="Helical" evidence="6">
    <location>
        <begin position="186"/>
        <end position="208"/>
    </location>
</feature>
<dbReference type="RefSeq" id="WP_397018608.1">
    <property type="nucleotide sequence ID" value="NZ_JBITMB010000001.1"/>
</dbReference>
<evidence type="ECO:0000256" key="3">
    <source>
        <dbReference type="ARBA" id="ARBA00022692"/>
    </source>
</evidence>
<keyword evidence="8" id="KW-1185">Reference proteome</keyword>
<dbReference type="EMBL" id="JBITMB010000001">
    <property type="protein sequence ID" value="MFI7439080.1"/>
    <property type="molecule type" value="Genomic_DNA"/>
</dbReference>
<dbReference type="Pfam" id="PF09678">
    <property type="entry name" value="Caa3_CtaG"/>
    <property type="match status" value="1"/>
</dbReference>
<organism evidence="7 8">
    <name type="scientific">Nonomuraea indica</name>
    <dbReference type="NCBI Taxonomy" id="1581193"/>
    <lineage>
        <taxon>Bacteria</taxon>
        <taxon>Bacillati</taxon>
        <taxon>Actinomycetota</taxon>
        <taxon>Actinomycetes</taxon>
        <taxon>Streptosporangiales</taxon>
        <taxon>Streptosporangiaceae</taxon>
        <taxon>Nonomuraea</taxon>
    </lineage>
</organism>
<protein>
    <submittedName>
        <fullName evidence="7">Cytochrome c oxidase assembly protein</fullName>
    </submittedName>
</protein>
<dbReference type="InterPro" id="IPR019108">
    <property type="entry name" value="Caa3_assmbl_CtaG-rel"/>
</dbReference>
<keyword evidence="3 6" id="KW-0812">Transmembrane</keyword>
<feature type="transmembrane region" description="Helical" evidence="6">
    <location>
        <begin position="153"/>
        <end position="174"/>
    </location>
</feature>
<comment type="subcellular location">
    <subcellularLocation>
        <location evidence="1">Cell membrane</location>
        <topology evidence="1">Multi-pass membrane protein</topology>
    </subcellularLocation>
</comment>
<accession>A0ABW7ZX08</accession>
<gene>
    <name evidence="7" type="ORF">ACIBP5_03840</name>
</gene>
<evidence type="ECO:0000256" key="4">
    <source>
        <dbReference type="ARBA" id="ARBA00022989"/>
    </source>
</evidence>
<keyword evidence="5 6" id="KW-0472">Membrane</keyword>
<evidence type="ECO:0000256" key="1">
    <source>
        <dbReference type="ARBA" id="ARBA00004651"/>
    </source>
</evidence>
<evidence type="ECO:0000313" key="8">
    <source>
        <dbReference type="Proteomes" id="UP001612928"/>
    </source>
</evidence>
<name>A0ABW7ZX08_9ACTN</name>
<evidence type="ECO:0000256" key="5">
    <source>
        <dbReference type="ARBA" id="ARBA00023136"/>
    </source>
</evidence>
<proteinExistence type="predicted"/>
<sequence>MTPGHAHQAGPEAAQLPALCLVVLAAAVYLMAAHRLRRRGSAWSWTWQASFITGAVLLAVALTLPVPAGPFTSHMSRHLLAGMVAPVLLVLGRPLRLALRVLRPSRVRRAVLAVVHSRPAGCMVSPAVAVVLDMGGLWLLYRTPLLVASGHHGWLHAVVHMHVVVAGTLFAFAVCQVEPVRRRWSLPWRAGALLVGGAAHAVLAKTLYATPPPGTAFAAPDLRAGAQLMYYGGDAVELALAAVVAAQWYAVTGRAHRRAFRRARRRTTAAAGPAPVT</sequence>
<keyword evidence="4 6" id="KW-1133">Transmembrane helix</keyword>
<evidence type="ECO:0000256" key="2">
    <source>
        <dbReference type="ARBA" id="ARBA00022475"/>
    </source>
</evidence>
<evidence type="ECO:0000256" key="6">
    <source>
        <dbReference type="SAM" id="Phobius"/>
    </source>
</evidence>
<feature type="transmembrane region" description="Helical" evidence="6">
    <location>
        <begin position="78"/>
        <end position="99"/>
    </location>
</feature>
<feature type="transmembrane region" description="Helical" evidence="6">
    <location>
        <begin position="228"/>
        <end position="251"/>
    </location>
</feature>
<keyword evidence="2" id="KW-1003">Cell membrane</keyword>
<feature type="transmembrane region" description="Helical" evidence="6">
    <location>
        <begin position="120"/>
        <end position="141"/>
    </location>
</feature>
<dbReference type="Proteomes" id="UP001612928">
    <property type="component" value="Unassembled WGS sequence"/>
</dbReference>